<dbReference type="AlphaFoldDB" id="A0A914YHJ1"/>
<feature type="compositionally biased region" description="Polar residues" evidence="1">
    <location>
        <begin position="1"/>
        <end position="12"/>
    </location>
</feature>
<evidence type="ECO:0000313" key="2">
    <source>
        <dbReference type="Proteomes" id="UP000887577"/>
    </source>
</evidence>
<dbReference type="WBParaSite" id="PSU_v2.g18261.t1">
    <property type="protein sequence ID" value="PSU_v2.g18261.t1"/>
    <property type="gene ID" value="PSU_v2.g18261"/>
</dbReference>
<dbReference type="Proteomes" id="UP000887577">
    <property type="component" value="Unplaced"/>
</dbReference>
<evidence type="ECO:0000256" key="1">
    <source>
        <dbReference type="SAM" id="MobiDB-lite"/>
    </source>
</evidence>
<sequence>MQQTNASASRTNGPPVMCSSPVRGKKFVPLPAPKLRAPLTPRKSVAVLRKVADQSFNAAKLPVLDMALFEDIPKKIITDCNGLSPENSRREITNNDISTVESDNNDDGNFSGFF</sequence>
<feature type="region of interest" description="Disordered" evidence="1">
    <location>
        <begin position="1"/>
        <end position="23"/>
    </location>
</feature>
<protein>
    <submittedName>
        <fullName evidence="3">Uncharacterized protein</fullName>
    </submittedName>
</protein>
<proteinExistence type="predicted"/>
<reference evidence="3" key="1">
    <citation type="submission" date="2022-11" db="UniProtKB">
        <authorList>
            <consortium name="WormBaseParasite"/>
        </authorList>
    </citation>
    <scope>IDENTIFICATION</scope>
</reference>
<name>A0A914YHJ1_9BILA</name>
<accession>A0A914YHJ1</accession>
<feature type="region of interest" description="Disordered" evidence="1">
    <location>
        <begin position="81"/>
        <end position="114"/>
    </location>
</feature>
<organism evidence="2 3">
    <name type="scientific">Panagrolaimus superbus</name>
    <dbReference type="NCBI Taxonomy" id="310955"/>
    <lineage>
        <taxon>Eukaryota</taxon>
        <taxon>Metazoa</taxon>
        <taxon>Ecdysozoa</taxon>
        <taxon>Nematoda</taxon>
        <taxon>Chromadorea</taxon>
        <taxon>Rhabditida</taxon>
        <taxon>Tylenchina</taxon>
        <taxon>Panagrolaimomorpha</taxon>
        <taxon>Panagrolaimoidea</taxon>
        <taxon>Panagrolaimidae</taxon>
        <taxon>Panagrolaimus</taxon>
    </lineage>
</organism>
<evidence type="ECO:0000313" key="3">
    <source>
        <dbReference type="WBParaSite" id="PSU_v2.g18261.t1"/>
    </source>
</evidence>
<keyword evidence="2" id="KW-1185">Reference proteome</keyword>